<evidence type="ECO:0000256" key="3">
    <source>
        <dbReference type="ARBA" id="ARBA00022840"/>
    </source>
</evidence>
<feature type="domain" description="AAA+ ATPase" evidence="4">
    <location>
        <begin position="432"/>
        <end position="561"/>
    </location>
</feature>
<dbReference type="PANTHER" id="PTHR23073">
    <property type="entry name" value="26S PROTEASOME REGULATORY SUBUNIT"/>
    <property type="match status" value="1"/>
</dbReference>
<comment type="caution">
    <text evidence="5">The sequence shown here is derived from an EMBL/GenBank/DDBJ whole genome shotgun (WGS) entry which is preliminary data.</text>
</comment>
<dbReference type="SUPFAM" id="SSF52540">
    <property type="entry name" value="P-loop containing nucleoside triphosphate hydrolases"/>
    <property type="match status" value="2"/>
</dbReference>
<evidence type="ECO:0000256" key="1">
    <source>
        <dbReference type="ARBA" id="ARBA00006914"/>
    </source>
</evidence>
<comment type="similarity">
    <text evidence="1">Belongs to the AAA ATPase family.</text>
</comment>
<dbReference type="SMART" id="SM00382">
    <property type="entry name" value="AAA"/>
    <property type="match status" value="2"/>
</dbReference>
<dbReference type="EMBL" id="AACCWZ010000001">
    <property type="protein sequence ID" value="EAK0450393.1"/>
    <property type="molecule type" value="Genomic_DNA"/>
</dbReference>
<dbReference type="GO" id="GO:0016887">
    <property type="term" value="F:ATP hydrolysis activity"/>
    <property type="evidence" value="ECO:0007669"/>
    <property type="project" value="InterPro"/>
</dbReference>
<feature type="domain" description="AAA+ ATPase" evidence="4">
    <location>
        <begin position="210"/>
        <end position="329"/>
    </location>
</feature>
<evidence type="ECO:0000313" key="5">
    <source>
        <dbReference type="EMBL" id="EAK0450393.1"/>
    </source>
</evidence>
<sequence>MQTNTSTLTHIVDLDYYTHNIRVISLHAQMFSHNKQIKKDFYSEFEDILNKDSKIPSFIYKQYSKFILPDFLKKNLNYLKKYLNFSQAECDVFVFFYYANKGRFALHQGYSAALGKKIIEKIFNLTPKDINKALSDNSMLFKLDALCYYDSDAFGIDIKNFENIFTQDISKTTLMSEFSYFLPKTRLNLSDFDYIQEEFNTITTFLKKSQKGNIFIYGKAGVGKNELSALIAKELGKEALCVKDCEDVKKSNRISNFYALKKIINPKKQMIVFDECEDSLCYDSLKEKIRINKILDEENGICVFLSNSNEMDEAYLRRFDMILELECMPKEKKIQNIKNLFAKKRLKIDEAIIESIASHPELSQGVILKCANNAKIFKNKSQEVFVRLINENLKARSLRTISMPKKDKKYDLNLIECDLNLQELINNINENSSLRILSYGIAGSGKSEFGKELANVLNKTLHSYKLSDILDPFVGNNEKNIANIFKKASKDNAILQLDEIDALIYSRDGADKSWENSLVNEMLMQMENFEGIFIASTNYLQSLDKASIRRFDLKIEFQTLKQEKLLKAFEFFSKELNLSFDKKQITKRLLRLQNICLGDFALILRQNKIFKIKNADEFLEKLEKESKLKSDDEKINMGVFITKIYAYVKNNLF</sequence>
<name>A0A825SGC5_CAMLA</name>
<accession>A0A825SGC5</accession>
<dbReference type="Gene3D" id="3.40.50.300">
    <property type="entry name" value="P-loop containing nucleotide triphosphate hydrolases"/>
    <property type="match status" value="2"/>
</dbReference>
<evidence type="ECO:0000259" key="4">
    <source>
        <dbReference type="SMART" id="SM00382"/>
    </source>
</evidence>
<dbReference type="InterPro" id="IPR003959">
    <property type="entry name" value="ATPase_AAA_core"/>
</dbReference>
<proteinExistence type="inferred from homology"/>
<evidence type="ECO:0000256" key="2">
    <source>
        <dbReference type="ARBA" id="ARBA00022741"/>
    </source>
</evidence>
<dbReference type="Proteomes" id="UP000405656">
    <property type="component" value="Unassembled WGS sequence"/>
</dbReference>
<dbReference type="AlphaFoldDB" id="A0A825SGC5"/>
<evidence type="ECO:0000313" key="6">
    <source>
        <dbReference type="Proteomes" id="UP000405656"/>
    </source>
</evidence>
<dbReference type="CDD" id="cd19481">
    <property type="entry name" value="RecA-like_protease"/>
    <property type="match status" value="1"/>
</dbReference>
<reference evidence="5 6" key="1">
    <citation type="submission" date="2018-05" db="EMBL/GenBank/DDBJ databases">
        <authorList>
            <consortium name="PulseNet: The National Subtyping Network for Foodborne Disease Surveillance"/>
            <person name="Tarr C.L."/>
            <person name="Trees E."/>
            <person name="Katz L.S."/>
            <person name="Carleton-Romer H.A."/>
            <person name="Stroika S."/>
            <person name="Kucerova Z."/>
            <person name="Roache K.F."/>
            <person name="Sabol A.L."/>
            <person name="Besser J."/>
            <person name="Gerner-Smidt P."/>
        </authorList>
    </citation>
    <scope>NUCLEOTIDE SEQUENCE [LARGE SCALE GENOMIC DNA]</scope>
    <source>
        <strain evidence="5 6">20110455</strain>
    </source>
</reference>
<keyword evidence="2" id="KW-0547">Nucleotide-binding</keyword>
<keyword evidence="3" id="KW-0067">ATP-binding</keyword>
<protein>
    <submittedName>
        <fullName evidence="5">AAA family ATPase</fullName>
    </submittedName>
</protein>
<organism evidence="5 6">
    <name type="scientific">Campylobacter lari</name>
    <dbReference type="NCBI Taxonomy" id="201"/>
    <lineage>
        <taxon>Bacteria</taxon>
        <taxon>Pseudomonadati</taxon>
        <taxon>Campylobacterota</taxon>
        <taxon>Epsilonproteobacteria</taxon>
        <taxon>Campylobacterales</taxon>
        <taxon>Campylobacteraceae</taxon>
        <taxon>Campylobacter</taxon>
    </lineage>
</organism>
<dbReference type="Pfam" id="PF00004">
    <property type="entry name" value="AAA"/>
    <property type="match status" value="1"/>
</dbReference>
<gene>
    <name evidence="5" type="ORF">YZ36_00185</name>
</gene>
<dbReference type="InterPro" id="IPR003593">
    <property type="entry name" value="AAA+_ATPase"/>
</dbReference>
<dbReference type="InterPro" id="IPR050221">
    <property type="entry name" value="26S_Proteasome_ATPase"/>
</dbReference>
<dbReference type="GO" id="GO:0005524">
    <property type="term" value="F:ATP binding"/>
    <property type="evidence" value="ECO:0007669"/>
    <property type="project" value="UniProtKB-KW"/>
</dbReference>
<dbReference type="InterPro" id="IPR027417">
    <property type="entry name" value="P-loop_NTPase"/>
</dbReference>